<feature type="compositionally biased region" description="Pro residues" evidence="1">
    <location>
        <begin position="41"/>
        <end position="51"/>
    </location>
</feature>
<protein>
    <submittedName>
        <fullName evidence="2">Uncharacterized protein</fullName>
    </submittedName>
</protein>
<accession>A0A5B7CXG5</accession>
<name>A0A5B7CXG5_PORTR</name>
<feature type="region of interest" description="Disordered" evidence="1">
    <location>
        <begin position="1"/>
        <end position="64"/>
    </location>
</feature>
<keyword evidence="3" id="KW-1185">Reference proteome</keyword>
<organism evidence="2 3">
    <name type="scientific">Portunus trituberculatus</name>
    <name type="common">Swimming crab</name>
    <name type="synonym">Neptunus trituberculatus</name>
    <dbReference type="NCBI Taxonomy" id="210409"/>
    <lineage>
        <taxon>Eukaryota</taxon>
        <taxon>Metazoa</taxon>
        <taxon>Ecdysozoa</taxon>
        <taxon>Arthropoda</taxon>
        <taxon>Crustacea</taxon>
        <taxon>Multicrustacea</taxon>
        <taxon>Malacostraca</taxon>
        <taxon>Eumalacostraca</taxon>
        <taxon>Eucarida</taxon>
        <taxon>Decapoda</taxon>
        <taxon>Pleocyemata</taxon>
        <taxon>Brachyura</taxon>
        <taxon>Eubrachyura</taxon>
        <taxon>Portunoidea</taxon>
        <taxon>Portunidae</taxon>
        <taxon>Portuninae</taxon>
        <taxon>Portunus</taxon>
    </lineage>
</organism>
<evidence type="ECO:0000313" key="3">
    <source>
        <dbReference type="Proteomes" id="UP000324222"/>
    </source>
</evidence>
<reference evidence="2 3" key="1">
    <citation type="submission" date="2019-05" db="EMBL/GenBank/DDBJ databases">
        <title>Another draft genome of Portunus trituberculatus and its Hox gene families provides insights of decapod evolution.</title>
        <authorList>
            <person name="Jeong J.-H."/>
            <person name="Song I."/>
            <person name="Kim S."/>
            <person name="Choi T."/>
            <person name="Kim D."/>
            <person name="Ryu S."/>
            <person name="Kim W."/>
        </authorList>
    </citation>
    <scope>NUCLEOTIDE SEQUENCE [LARGE SCALE GENOMIC DNA]</scope>
    <source>
        <tissue evidence="2">Muscle</tissue>
    </source>
</reference>
<sequence length="115" mass="12669">MVRRGDRGQYHVTETPEGCSNPDDVPQGFGEAHTSPHRLSLPPPPPLPPAFIPGRTTRQAGAGDQKMVVPRFRSSQHQLTFKTRAVSQWNHFTVATPMVMDVYASDESGCQCLVL</sequence>
<evidence type="ECO:0000256" key="1">
    <source>
        <dbReference type="SAM" id="MobiDB-lite"/>
    </source>
</evidence>
<gene>
    <name evidence="2" type="ORF">E2C01_006872</name>
</gene>
<comment type="caution">
    <text evidence="2">The sequence shown here is derived from an EMBL/GenBank/DDBJ whole genome shotgun (WGS) entry which is preliminary data.</text>
</comment>
<dbReference type="EMBL" id="VSRR010000329">
    <property type="protein sequence ID" value="MPC14119.1"/>
    <property type="molecule type" value="Genomic_DNA"/>
</dbReference>
<dbReference type="AlphaFoldDB" id="A0A5B7CXG5"/>
<proteinExistence type="predicted"/>
<dbReference type="Proteomes" id="UP000324222">
    <property type="component" value="Unassembled WGS sequence"/>
</dbReference>
<evidence type="ECO:0000313" key="2">
    <source>
        <dbReference type="EMBL" id="MPC14119.1"/>
    </source>
</evidence>